<dbReference type="EMBL" id="JANRMS010004434">
    <property type="protein sequence ID" value="KAJ3508848.1"/>
    <property type="molecule type" value="Genomic_DNA"/>
</dbReference>
<organism evidence="1 2">
    <name type="scientific">Fusarium decemcellulare</name>
    <dbReference type="NCBI Taxonomy" id="57161"/>
    <lineage>
        <taxon>Eukaryota</taxon>
        <taxon>Fungi</taxon>
        <taxon>Dikarya</taxon>
        <taxon>Ascomycota</taxon>
        <taxon>Pezizomycotina</taxon>
        <taxon>Sordariomycetes</taxon>
        <taxon>Hypocreomycetidae</taxon>
        <taxon>Hypocreales</taxon>
        <taxon>Nectriaceae</taxon>
        <taxon>Fusarium</taxon>
        <taxon>Fusarium decemcellulare species complex</taxon>
    </lineage>
</organism>
<evidence type="ECO:0000313" key="1">
    <source>
        <dbReference type="EMBL" id="KAJ3508848.1"/>
    </source>
</evidence>
<proteinExistence type="predicted"/>
<sequence length="398" mass="43034">MRATLQRELLIARIESQWRQQREEKLRQVVRLLLSDAAVFHDATGTFSALSCGRAIGGTNCHSMLQTGKGGVAAGGSAWPAWTWKHRSNGFLIIELEIINRMISLAASRWNASLILYELASRLHAEPTPHAITMSAYAGFTKTSYGAQGADDSGGFFAGGSQQGSQGGGGGKSYQDESLRPVTIKQILDAEEAYAGADFRIDNAPVNPQPTNITLKIDDGTGQMEVKKWIDVDKQDDTDPGYELDAHVRVWGRLKSFNNKRHVGAHVIRPVTDFNEVNYHMLESTYVHLYFTKGPLGGQGGANGEGDSMFVDGGGYNDQAGGNVGQTPTKLAGCTPLGKKVFNFMNDSPGGNEGVHLNVITNSLGLSVRDVLTAADDLLGHGLIYTTVDDETWAILEY</sequence>
<comment type="caution">
    <text evidence="1">The sequence shown here is derived from an EMBL/GenBank/DDBJ whole genome shotgun (WGS) entry which is preliminary data.</text>
</comment>
<dbReference type="Proteomes" id="UP001148629">
    <property type="component" value="Unassembled WGS sequence"/>
</dbReference>
<reference evidence="1" key="1">
    <citation type="submission" date="2022-08" db="EMBL/GenBank/DDBJ databases">
        <title>Genome Sequence of Fusarium decemcellulare.</title>
        <authorList>
            <person name="Buettner E."/>
        </authorList>
    </citation>
    <scope>NUCLEOTIDE SEQUENCE</scope>
    <source>
        <strain evidence="1">Babe19</strain>
    </source>
</reference>
<keyword evidence="2" id="KW-1185">Reference proteome</keyword>
<name>A0ACC1RGC4_9HYPO</name>
<evidence type="ECO:0000313" key="2">
    <source>
        <dbReference type="Proteomes" id="UP001148629"/>
    </source>
</evidence>
<gene>
    <name evidence="1" type="ORF">NM208_g15756</name>
</gene>
<accession>A0ACC1RGC4</accession>
<protein>
    <submittedName>
        <fullName evidence="1">Uncharacterized protein</fullName>
    </submittedName>
</protein>